<dbReference type="RefSeq" id="WP_324718164.1">
    <property type="nucleotide sequence ID" value="NZ_CP141615.1"/>
</dbReference>
<protein>
    <submittedName>
        <fullName evidence="2">P1 family peptidase</fullName>
    </submittedName>
</protein>
<dbReference type="InterPro" id="IPR016117">
    <property type="entry name" value="ArgJ-like_dom_sf"/>
</dbReference>
<organism evidence="2 3">
    <name type="scientific">Carboxydichorda subterranea</name>
    <dbReference type="NCBI Taxonomy" id="3109565"/>
    <lineage>
        <taxon>Bacteria</taxon>
        <taxon>Bacillati</taxon>
        <taxon>Bacillota</taxon>
        <taxon>Limnochordia</taxon>
        <taxon>Limnochordales</taxon>
        <taxon>Geochordaceae</taxon>
        <taxon>Carboxydichorda</taxon>
    </lineage>
</organism>
<dbReference type="Gene3D" id="3.60.70.12">
    <property type="entry name" value="L-amino peptidase D-ALA esterase/amidase"/>
    <property type="match status" value="1"/>
</dbReference>
<name>A0ABZ1C1C1_9FIRM</name>
<accession>A0ABZ1C1C1</accession>
<dbReference type="PANTHER" id="PTHR36512:SF3">
    <property type="entry name" value="BLR5678 PROTEIN"/>
    <property type="match status" value="1"/>
</dbReference>
<sequence length="321" mass="32301">MGHWSDPQSATGCTVLIFPRGAVGAVDVRGSAPGTRETDVLRPGNLVARIQAVLLTGGSAFGLDAASGVMAWLEERGWGFETPGGPVPLVVGAVLFDLDIGDGRRRPGPGEGRAACEDALREGLAPARQGNVGAGCGATVGKLWGPAYRMKGGLGVAGGQLPGGFAMAAVAAVNCAGNVVDPATGRWVAGAWDRERRAPVSGEPAAGALGARQATTLAAVVTDLPLSSADLQRVASMAHDGIARAVVPAHTLWDGDTIFALSTREPGSDGTRPYGGMDRAYAVSAAGQTAAELVALAILHGVRAAQALFGTPAAGDIGEDR</sequence>
<dbReference type="SUPFAM" id="SSF56266">
    <property type="entry name" value="DmpA/ArgJ-like"/>
    <property type="match status" value="1"/>
</dbReference>
<gene>
    <name evidence="2" type="ORF">U7230_02210</name>
</gene>
<evidence type="ECO:0000313" key="3">
    <source>
        <dbReference type="Proteomes" id="UP001332192"/>
    </source>
</evidence>
<reference evidence="2 3" key="1">
    <citation type="journal article" date="2024" name="Front. Microbiol.">
        <title>Novel thermophilic genera Geochorda gen. nov. and Carboxydochorda gen. nov. from the deep terrestrial subsurface reveal the ecophysiological diversity in the class Limnochordia.</title>
        <authorList>
            <person name="Karnachuk O.V."/>
            <person name="Lukina A.P."/>
            <person name="Avakyan M.R."/>
            <person name="Kadnikov V.V."/>
            <person name="Begmatov S."/>
            <person name="Beletsky A.V."/>
            <person name="Vlasova K.G."/>
            <person name="Novikov A.A."/>
            <person name="Shcherbakova V.A."/>
            <person name="Mardanov A.V."/>
            <person name="Ravin N.V."/>
        </authorList>
    </citation>
    <scope>NUCLEOTIDE SEQUENCE [LARGE SCALE GENOMIC DNA]</scope>
    <source>
        <strain evidence="2 3">L945</strain>
    </source>
</reference>
<dbReference type="PANTHER" id="PTHR36512">
    <property type="entry name" value="D-AMINOPEPTIDASE"/>
    <property type="match status" value="1"/>
</dbReference>
<evidence type="ECO:0000313" key="2">
    <source>
        <dbReference type="EMBL" id="WRP18894.1"/>
    </source>
</evidence>
<dbReference type="CDD" id="cd02252">
    <property type="entry name" value="nylC_like"/>
    <property type="match status" value="1"/>
</dbReference>
<dbReference type="EMBL" id="CP141615">
    <property type="protein sequence ID" value="WRP18894.1"/>
    <property type="molecule type" value="Genomic_DNA"/>
</dbReference>
<proteinExistence type="inferred from homology"/>
<evidence type="ECO:0000256" key="1">
    <source>
        <dbReference type="ARBA" id="ARBA00007068"/>
    </source>
</evidence>
<keyword evidence="3" id="KW-1185">Reference proteome</keyword>
<dbReference type="Proteomes" id="UP001332192">
    <property type="component" value="Chromosome"/>
</dbReference>
<dbReference type="InterPro" id="IPR005321">
    <property type="entry name" value="Peptidase_S58_DmpA"/>
</dbReference>
<comment type="similarity">
    <text evidence="1">Belongs to the peptidase S58 family.</text>
</comment>
<dbReference type="Pfam" id="PF03576">
    <property type="entry name" value="Peptidase_S58"/>
    <property type="match status" value="1"/>
</dbReference>